<name>A0A5D3EF37_9BACE</name>
<dbReference type="InterPro" id="IPR024732">
    <property type="entry name" value="NAGLU_C"/>
</dbReference>
<dbReference type="Gene3D" id="3.20.20.80">
    <property type="entry name" value="Glycosidases"/>
    <property type="match status" value="1"/>
</dbReference>
<evidence type="ECO:0000313" key="5">
    <source>
        <dbReference type="EMBL" id="TYK34682.1"/>
    </source>
</evidence>
<keyword evidence="1" id="KW-0378">Hydrolase</keyword>
<dbReference type="Gene3D" id="1.20.120.670">
    <property type="entry name" value="N-acetyl-b-d-glucoasminidase"/>
    <property type="match status" value="1"/>
</dbReference>
<dbReference type="PANTHER" id="PTHR12872">
    <property type="entry name" value="ALPHA-N-ACETYLGLUCOSAMINIDASE"/>
    <property type="match status" value="1"/>
</dbReference>
<feature type="domain" description="Alpha-N-acetylglucosaminidase N-terminal" evidence="3">
    <location>
        <begin position="27"/>
        <end position="99"/>
    </location>
</feature>
<proteinExistence type="predicted"/>
<feature type="domain" description="Alpha-N-acetylglucosaminidase tim-barrel" evidence="2">
    <location>
        <begin position="120"/>
        <end position="464"/>
    </location>
</feature>
<dbReference type="InterPro" id="IPR024733">
    <property type="entry name" value="NAGLU_tim-barrel"/>
</dbReference>
<feature type="domain" description="Alpha-N-acetylglucosaminidase C-terminal" evidence="4">
    <location>
        <begin position="473"/>
        <end position="689"/>
    </location>
</feature>
<reference evidence="5 6" key="1">
    <citation type="submission" date="2019-07" db="EMBL/GenBank/DDBJ databases">
        <title>Draft Genome Sequences of Bacteroides pyogenes Strains Isolated from the Uterus Holstein Dairy Cows with Metritis.</title>
        <authorList>
            <person name="Cunha F."/>
            <person name="Galvao K.N."/>
            <person name="Jeon S.J."/>
            <person name="Jeong K.C."/>
        </authorList>
    </citation>
    <scope>NUCLEOTIDE SEQUENCE [LARGE SCALE GENOMIC DNA]</scope>
    <source>
        <strain evidence="5 6">KG-31</strain>
    </source>
</reference>
<dbReference type="Pfam" id="PF05089">
    <property type="entry name" value="NAGLU"/>
    <property type="match status" value="1"/>
</dbReference>
<evidence type="ECO:0000313" key="6">
    <source>
        <dbReference type="Proteomes" id="UP000324383"/>
    </source>
</evidence>
<gene>
    <name evidence="5" type="ORF">FNJ60_03850</name>
</gene>
<comment type="caution">
    <text evidence="5">The sequence shown here is derived from an EMBL/GenBank/DDBJ whole genome shotgun (WGS) entry which is preliminary data.</text>
</comment>
<dbReference type="GO" id="GO:0016787">
    <property type="term" value="F:hydrolase activity"/>
    <property type="evidence" value="ECO:0007669"/>
    <property type="project" value="UniProtKB-KW"/>
</dbReference>
<dbReference type="InterPro" id="IPR024240">
    <property type="entry name" value="NAGLU_N"/>
</dbReference>
<evidence type="ECO:0000259" key="3">
    <source>
        <dbReference type="Pfam" id="PF12971"/>
    </source>
</evidence>
<dbReference type="Proteomes" id="UP000324383">
    <property type="component" value="Unassembled WGS sequence"/>
</dbReference>
<dbReference type="Pfam" id="PF12972">
    <property type="entry name" value="NAGLU_C"/>
    <property type="match status" value="1"/>
</dbReference>
<evidence type="ECO:0000259" key="2">
    <source>
        <dbReference type="Pfam" id="PF05089"/>
    </source>
</evidence>
<dbReference type="InterPro" id="IPR007781">
    <property type="entry name" value="NAGLU"/>
</dbReference>
<organism evidence="5 6">
    <name type="scientific">Bacteroides pyogenes</name>
    <dbReference type="NCBI Taxonomy" id="310300"/>
    <lineage>
        <taxon>Bacteria</taxon>
        <taxon>Pseudomonadati</taxon>
        <taxon>Bacteroidota</taxon>
        <taxon>Bacteroidia</taxon>
        <taxon>Bacteroidales</taxon>
        <taxon>Bacteroidaceae</taxon>
        <taxon>Bacteroides</taxon>
    </lineage>
</organism>
<evidence type="ECO:0000259" key="4">
    <source>
        <dbReference type="Pfam" id="PF12972"/>
    </source>
</evidence>
<dbReference type="EMBL" id="VKLW01000006">
    <property type="protein sequence ID" value="TYK34682.1"/>
    <property type="molecule type" value="Genomic_DNA"/>
</dbReference>
<sequence length="721" mass="83998">MKRFIFIFALFVIQSISAQNPEETLREVAGVIQRFVGKIPIEMSLSIEKEEGKDVFELTESEKGLSIKGSSGVALCRGFYHSLKNRNAGICSWSGNRIDKLAFATKTKAERVVSPFQHHYYLNVVTYGYSMPYWDWERWEREIDWMALHGIDMPLALVGNEAISARVWRKLGLTDEEINAYFVGPAHLPWMRMGNISGIDSPLSHSWHQGQINLQHRILKRMKALGMKPVCPGFAGFVPKALQRLFPEIKLIETSWGNNSFHNWMLPPDQELFHRMGKMFIEEWEKEFGENEYYLVDSFNEMELPFFPKDPDERYELLANYGEQVYKSISDGNPKATWVMQGWMFGYQRSIWDFKTLQALLSRVPDDKMLLLDLAEDYNHCFWKNGANWEYYEGFFNKQWIYSVIPNMGGKVAMTGDLEFYANGGRLEVLSSPNKGKLVGFGFAPEGVENNEVIYELLADAGWAESPINLDEWLLQYSMCRYGDFVPSMEKYWKGLLQSAYGSFTDHPRFIWQFRPGTVKNGTVCTNDNYYAAIESFAEAASVLGDSELYRIDLIEMVAQYISGKLEMLIRAIEKNEKEKEGKVDFLKSRFIHLFLGMDRLLESHPNHRLERWIEHARKHGSTEQEKMQYEKNARRIVTIWGPPVDDYSARIWSGLIRDYYLPRWINYFDSKCIGRSFDFEQWERYWVEDSKGLSKVTPYVNTIEACLKLLKEAKEVHEHV</sequence>
<dbReference type="GO" id="GO:0005975">
    <property type="term" value="P:carbohydrate metabolic process"/>
    <property type="evidence" value="ECO:0007669"/>
    <property type="project" value="UniProtKB-ARBA"/>
</dbReference>
<keyword evidence="6" id="KW-1185">Reference proteome</keyword>
<accession>A0A5D3EF37</accession>
<dbReference type="AlphaFoldDB" id="A0A5D3EF37"/>
<evidence type="ECO:0000256" key="1">
    <source>
        <dbReference type="ARBA" id="ARBA00022801"/>
    </source>
</evidence>
<dbReference type="PANTHER" id="PTHR12872:SF1">
    <property type="entry name" value="ALPHA-N-ACETYLGLUCOSAMINIDASE"/>
    <property type="match status" value="1"/>
</dbReference>
<dbReference type="InterPro" id="IPR029018">
    <property type="entry name" value="Hex-like_dom2"/>
</dbReference>
<dbReference type="Gene3D" id="3.30.379.10">
    <property type="entry name" value="Chitobiase/beta-hexosaminidase domain 2-like"/>
    <property type="match status" value="1"/>
</dbReference>
<protein>
    <submittedName>
        <fullName evidence="5">Alpha-N-acetylglucosaminidase</fullName>
    </submittedName>
</protein>
<dbReference type="Pfam" id="PF12971">
    <property type="entry name" value="NAGLU_N"/>
    <property type="match status" value="1"/>
</dbReference>